<keyword evidence="3" id="KW-1185">Reference proteome</keyword>
<keyword evidence="1" id="KW-0812">Transmembrane</keyword>
<gene>
    <name evidence="2" type="ORF">RF11_11380</name>
</gene>
<sequence>MTSLRVKNAEDYINPLYMEAFEAYSNDIYLVIISLRSSLERILVLAVLIPVVTLGPFKNIFRRKNPDRTTKDLPQELNEGLIPKHKLGCLKNMLCQLFKKFNVFQSTDFNIPFLIYSFNV</sequence>
<keyword evidence="1" id="KW-1133">Transmembrane helix</keyword>
<dbReference type="Proteomes" id="UP000031668">
    <property type="component" value="Unassembled WGS sequence"/>
</dbReference>
<protein>
    <submittedName>
        <fullName evidence="2">Uncharacterized protein</fullName>
    </submittedName>
</protein>
<evidence type="ECO:0000313" key="3">
    <source>
        <dbReference type="Proteomes" id="UP000031668"/>
    </source>
</evidence>
<evidence type="ECO:0000256" key="1">
    <source>
        <dbReference type="SAM" id="Phobius"/>
    </source>
</evidence>
<dbReference type="EMBL" id="JWZT01000324">
    <property type="protein sequence ID" value="KII74684.1"/>
    <property type="molecule type" value="Genomic_DNA"/>
</dbReference>
<dbReference type="AlphaFoldDB" id="A0A0C2JA73"/>
<keyword evidence="1" id="KW-0472">Membrane</keyword>
<name>A0A0C2JA73_THEKT</name>
<comment type="caution">
    <text evidence="2">The sequence shown here is derived from an EMBL/GenBank/DDBJ whole genome shotgun (WGS) entry which is preliminary data.</text>
</comment>
<proteinExistence type="predicted"/>
<evidence type="ECO:0000313" key="2">
    <source>
        <dbReference type="EMBL" id="KII74684.1"/>
    </source>
</evidence>
<feature type="transmembrane region" description="Helical" evidence="1">
    <location>
        <begin position="42"/>
        <end position="61"/>
    </location>
</feature>
<reference evidence="2 3" key="1">
    <citation type="journal article" date="2014" name="Genome Biol. Evol.">
        <title>The genome of the myxosporean Thelohanellus kitauei shows adaptations to nutrient acquisition within its fish host.</title>
        <authorList>
            <person name="Yang Y."/>
            <person name="Xiong J."/>
            <person name="Zhou Z."/>
            <person name="Huo F."/>
            <person name="Miao W."/>
            <person name="Ran C."/>
            <person name="Liu Y."/>
            <person name="Zhang J."/>
            <person name="Feng J."/>
            <person name="Wang M."/>
            <person name="Wang M."/>
            <person name="Wang L."/>
            <person name="Yao B."/>
        </authorList>
    </citation>
    <scope>NUCLEOTIDE SEQUENCE [LARGE SCALE GENOMIC DNA]</scope>
    <source>
        <strain evidence="2">Wuqing</strain>
    </source>
</reference>
<organism evidence="2 3">
    <name type="scientific">Thelohanellus kitauei</name>
    <name type="common">Myxosporean</name>
    <dbReference type="NCBI Taxonomy" id="669202"/>
    <lineage>
        <taxon>Eukaryota</taxon>
        <taxon>Metazoa</taxon>
        <taxon>Cnidaria</taxon>
        <taxon>Myxozoa</taxon>
        <taxon>Myxosporea</taxon>
        <taxon>Bivalvulida</taxon>
        <taxon>Platysporina</taxon>
        <taxon>Myxobolidae</taxon>
        <taxon>Thelohanellus</taxon>
    </lineage>
</organism>
<accession>A0A0C2JA73</accession>